<name>Q2IZ31_RHOP2</name>
<evidence type="ECO:0000313" key="3">
    <source>
        <dbReference type="Proteomes" id="UP000008809"/>
    </source>
</evidence>
<dbReference type="HOGENOM" id="CLU_131472_0_0_5"/>
<protein>
    <submittedName>
        <fullName evidence="2">Uncharacterized protein</fullName>
    </submittedName>
</protein>
<gene>
    <name evidence="2" type="ordered locus">RPB_1821</name>
</gene>
<dbReference type="Proteomes" id="UP000008809">
    <property type="component" value="Chromosome"/>
</dbReference>
<organism evidence="2 3">
    <name type="scientific">Rhodopseudomonas palustris (strain HaA2)</name>
    <dbReference type="NCBI Taxonomy" id="316058"/>
    <lineage>
        <taxon>Bacteria</taxon>
        <taxon>Pseudomonadati</taxon>
        <taxon>Pseudomonadota</taxon>
        <taxon>Alphaproteobacteria</taxon>
        <taxon>Hyphomicrobiales</taxon>
        <taxon>Nitrobacteraceae</taxon>
        <taxon>Rhodopseudomonas</taxon>
    </lineage>
</organism>
<evidence type="ECO:0000313" key="2">
    <source>
        <dbReference type="EMBL" id="ABD06529.1"/>
    </source>
</evidence>
<dbReference type="AlphaFoldDB" id="Q2IZ31"/>
<dbReference type="OrthoDB" id="8005831at2"/>
<reference evidence="2 3" key="1">
    <citation type="submission" date="2006-01" db="EMBL/GenBank/DDBJ databases">
        <title>Complete sequence of Rhodopseudomonas palustris HaA2.</title>
        <authorList>
            <consortium name="US DOE Joint Genome Institute"/>
            <person name="Copeland A."/>
            <person name="Lucas S."/>
            <person name="Lapidus A."/>
            <person name="Barry K."/>
            <person name="Detter J.C."/>
            <person name="Glavina T."/>
            <person name="Hammon N."/>
            <person name="Israni S."/>
            <person name="Pitluck S."/>
            <person name="Chain P."/>
            <person name="Malfatti S."/>
            <person name="Shin M."/>
            <person name="Vergez L."/>
            <person name="Schmutz J."/>
            <person name="Larimer F."/>
            <person name="Land M."/>
            <person name="Hauser L."/>
            <person name="Pelletier D.A."/>
            <person name="Kyrpides N."/>
            <person name="Anderson I."/>
            <person name="Oda Y."/>
            <person name="Harwood C.S."/>
            <person name="Richardson P."/>
        </authorList>
    </citation>
    <scope>NUCLEOTIDE SEQUENCE [LARGE SCALE GENOMIC DNA]</scope>
    <source>
        <strain evidence="2 3">HaA2</strain>
    </source>
</reference>
<keyword evidence="3" id="KW-1185">Reference proteome</keyword>
<feature type="region of interest" description="Disordered" evidence="1">
    <location>
        <begin position="102"/>
        <end position="153"/>
    </location>
</feature>
<proteinExistence type="predicted"/>
<dbReference type="KEGG" id="rpb:RPB_1821"/>
<dbReference type="RefSeq" id="WP_011440717.1">
    <property type="nucleotide sequence ID" value="NC_007778.1"/>
</dbReference>
<accession>Q2IZ31</accession>
<dbReference type="STRING" id="316058.RPB_1821"/>
<dbReference type="EMBL" id="CP000250">
    <property type="protein sequence ID" value="ABD06529.1"/>
    <property type="molecule type" value="Genomic_DNA"/>
</dbReference>
<evidence type="ECO:0000256" key="1">
    <source>
        <dbReference type="SAM" id="MobiDB-lite"/>
    </source>
</evidence>
<sequence>MAIAADGFQVLKRIGKNAEIFRPIRAEVDKVALSLVIKALKTKSLDVTALRDISGSLGEDFSLIVEGLKDADVKSIVTKLDKHHPDAKSGTAAWRRQHLAALADGSAEPSSPPAKPAKKAKAAKASSKTKKAEPERLSSEVMDLFRAGGKSKS</sequence>